<protein>
    <submittedName>
        <fullName evidence="2">Uncharacterized protein</fullName>
    </submittedName>
</protein>
<dbReference type="AlphaFoldDB" id="A0A6C2CIG5"/>
<evidence type="ECO:0000313" key="2">
    <source>
        <dbReference type="EMBL" id="TYC53751.1"/>
    </source>
</evidence>
<name>A0A6C2CIG5_9RHOO</name>
<evidence type="ECO:0000313" key="3">
    <source>
        <dbReference type="Proteomes" id="UP000389128"/>
    </source>
</evidence>
<keyword evidence="3" id="KW-1185">Reference proteome</keyword>
<feature type="transmembrane region" description="Helical" evidence="1">
    <location>
        <begin position="31"/>
        <end position="48"/>
    </location>
</feature>
<dbReference type="EMBL" id="SDKK01000025">
    <property type="protein sequence ID" value="TYC53751.1"/>
    <property type="molecule type" value="Genomic_DNA"/>
</dbReference>
<gene>
    <name evidence="2" type="ORF">ETQ85_20715</name>
</gene>
<keyword evidence="1" id="KW-0812">Transmembrane</keyword>
<reference evidence="2 3" key="1">
    <citation type="submission" date="2019-01" db="EMBL/GenBank/DDBJ databases">
        <title>Zoogloea oleivorans genome sequencing and assembly.</title>
        <authorList>
            <person name="Tancsics A."/>
            <person name="Farkas M."/>
            <person name="Kriszt B."/>
            <person name="Maroti G."/>
            <person name="Horvath B."/>
        </authorList>
    </citation>
    <scope>NUCLEOTIDE SEQUENCE [LARGE SCALE GENOMIC DNA]</scope>
    <source>
        <strain evidence="2 3">Buc</strain>
    </source>
</reference>
<keyword evidence="1" id="KW-1133">Transmembrane helix</keyword>
<keyword evidence="1" id="KW-0472">Membrane</keyword>
<dbReference type="Proteomes" id="UP000389128">
    <property type="component" value="Unassembled WGS sequence"/>
</dbReference>
<feature type="transmembrane region" description="Helical" evidence="1">
    <location>
        <begin position="64"/>
        <end position="82"/>
    </location>
</feature>
<evidence type="ECO:0000256" key="1">
    <source>
        <dbReference type="SAM" id="Phobius"/>
    </source>
</evidence>
<organism evidence="2 3">
    <name type="scientific">Zoogloea oleivorans</name>
    <dbReference type="NCBI Taxonomy" id="1552750"/>
    <lineage>
        <taxon>Bacteria</taxon>
        <taxon>Pseudomonadati</taxon>
        <taxon>Pseudomonadota</taxon>
        <taxon>Betaproteobacteria</taxon>
        <taxon>Rhodocyclales</taxon>
        <taxon>Zoogloeaceae</taxon>
        <taxon>Zoogloea</taxon>
    </lineage>
</organism>
<sequence>MMYIAHRIVSGLAGLTGLVVTVVGPWQAMLFPYIGLAAFAVHGIAANISKKTFDVAHEARKRRVALLIQISALALSAYVMVIKTI</sequence>
<accession>A0A6C2CIG5</accession>
<comment type="caution">
    <text evidence="2">The sequence shown here is derived from an EMBL/GenBank/DDBJ whole genome shotgun (WGS) entry which is preliminary data.</text>
</comment>
<proteinExistence type="predicted"/>